<evidence type="ECO:0000256" key="1">
    <source>
        <dbReference type="SAM" id="MobiDB-lite"/>
    </source>
</evidence>
<feature type="domain" description="NADP-dependent oxidoreductase" evidence="2">
    <location>
        <begin position="235"/>
        <end position="360"/>
    </location>
</feature>
<evidence type="ECO:0000313" key="3">
    <source>
        <dbReference type="EMBL" id="OTA30220.1"/>
    </source>
</evidence>
<accession>A0A1Y2T0D5</accession>
<comment type="caution">
    <text evidence="3">The sequence shown here is derived from an EMBL/GenBank/DDBJ whole genome shotgun (WGS) entry which is preliminary data.</text>
</comment>
<dbReference type="STRING" id="1160091.B9T39_00505"/>
<feature type="domain" description="NADP-dependent oxidoreductase" evidence="2">
    <location>
        <begin position="16"/>
        <end position="199"/>
    </location>
</feature>
<dbReference type="PANTHER" id="PTHR43147:SF2">
    <property type="entry name" value="NADP-DEPENDENT OXIDOREDUCTASE DOMAIN-CONTAINING PROTEIN"/>
    <property type="match status" value="1"/>
</dbReference>
<dbReference type="AlphaFoldDB" id="A0A1Y2T0D5"/>
<feature type="region of interest" description="Disordered" evidence="1">
    <location>
        <begin position="391"/>
        <end position="410"/>
    </location>
</feature>
<dbReference type="RefSeq" id="WP_086105859.1">
    <property type="nucleotide sequence ID" value="NZ_NEKB01000001.1"/>
</dbReference>
<dbReference type="InterPro" id="IPR036812">
    <property type="entry name" value="NAD(P)_OxRdtase_dom_sf"/>
</dbReference>
<dbReference type="Pfam" id="PF00248">
    <property type="entry name" value="Aldo_ket_red"/>
    <property type="match status" value="2"/>
</dbReference>
<evidence type="ECO:0000313" key="4">
    <source>
        <dbReference type="Proteomes" id="UP000243540"/>
    </source>
</evidence>
<dbReference type="CDD" id="cd19101">
    <property type="entry name" value="AKR_unchar"/>
    <property type="match status" value="1"/>
</dbReference>
<evidence type="ECO:0000259" key="2">
    <source>
        <dbReference type="Pfam" id="PF00248"/>
    </source>
</evidence>
<organism evidence="3 4">
    <name type="scientific">Alloscardovia macacae</name>
    <dbReference type="NCBI Taxonomy" id="1160091"/>
    <lineage>
        <taxon>Bacteria</taxon>
        <taxon>Bacillati</taxon>
        <taxon>Actinomycetota</taxon>
        <taxon>Actinomycetes</taxon>
        <taxon>Bifidobacteriales</taxon>
        <taxon>Bifidobacteriaceae</taxon>
        <taxon>Alloscardovia</taxon>
    </lineage>
</organism>
<dbReference type="PANTHER" id="PTHR43147">
    <property type="entry name" value="PROTEIN TAS"/>
    <property type="match status" value="1"/>
</dbReference>
<protein>
    <submittedName>
        <fullName evidence="3">Oxidoreductase</fullName>
    </submittedName>
</protein>
<proteinExistence type="predicted"/>
<dbReference type="InterPro" id="IPR023210">
    <property type="entry name" value="NADP_OxRdtase_dom"/>
</dbReference>
<dbReference type="OrthoDB" id="9768793at2"/>
<dbReference type="SUPFAM" id="SSF51430">
    <property type="entry name" value="NAD(P)-linked oxidoreductase"/>
    <property type="match status" value="1"/>
</dbReference>
<gene>
    <name evidence="3" type="ORF">B9T39_00505</name>
</gene>
<dbReference type="Proteomes" id="UP000243540">
    <property type="component" value="Unassembled WGS sequence"/>
</dbReference>
<dbReference type="EMBL" id="NEKC01000001">
    <property type="protein sequence ID" value="OTA30220.1"/>
    <property type="molecule type" value="Genomic_DNA"/>
</dbReference>
<reference evidence="3 4" key="1">
    <citation type="submission" date="2017-04" db="EMBL/GenBank/DDBJ databases">
        <title>Draft genome sequences of Alloscardovia macacae UMA81211 and UMA81212 isolated from the feces of a rhesus macaque (Macaca mulatta).</title>
        <authorList>
            <person name="Albert K."/>
            <person name="Sela D.A."/>
        </authorList>
    </citation>
    <scope>NUCLEOTIDE SEQUENCE [LARGE SCALE GENOMIC DNA]</scope>
    <source>
        <strain evidence="3 4">UMA81212</strain>
    </source>
</reference>
<sequence>MERTELTPGYSISRVLNGLWQLSPGHTLAGRLDTADILHAFHELTERGMTTFDLADIYLGAEDVLGAFLRELRGSKGEGALTPDDIQIHEKYVPDYDILKTVSFADTERIIDRSLRKLGRDYIDLIQFHWWDYEVERYVEVAQNLVKLRDKGKIRHIGVTNFDTAHLAALVDAGIPVISCQSQYSVFDRRVERAMVEYGTSLDASSEAARGEGSAGRNMCGAGRNMGSAGRSAHIHQICYGTLAGGLLSEKYLDILRAGRTGDASLADIQPETRSQVKYLQIIDASLGADGYLRILELLNDIAREHGVQIAQVATRYVLQKTGVAAAIIGIRNSRHVAENARIGTLSLSADDVERIDALLAQYPTVPGEPYELERDPHSIFRSIIRMNEAEGGDHAAHGKNDAQNSKEGE</sequence>
<dbReference type="Gene3D" id="3.20.20.100">
    <property type="entry name" value="NADP-dependent oxidoreductase domain"/>
    <property type="match status" value="1"/>
</dbReference>
<name>A0A1Y2T0D5_9BIFI</name>